<proteinExistence type="predicted"/>
<organism evidence="1 2">
    <name type="scientific">Lentzea jiangxiensis</name>
    <dbReference type="NCBI Taxonomy" id="641025"/>
    <lineage>
        <taxon>Bacteria</taxon>
        <taxon>Bacillati</taxon>
        <taxon>Actinomycetota</taxon>
        <taxon>Actinomycetes</taxon>
        <taxon>Pseudonocardiales</taxon>
        <taxon>Pseudonocardiaceae</taxon>
        <taxon>Lentzea</taxon>
    </lineage>
</organism>
<sequence>MSSQTITWTVLPNGLSPTLDRVFFSVHVAPRLSTTPNPSGSLNDFADWHDWPGKVSAATFGLEFPGILDRNGAPLRVTARRVSTPVSKHWKALFPLSSRVTGHKLPKIVKRRLRSYPTRHVRDFVNQRYGLFGARYPEQFPPLNDLAAADAFGPVGFEFDSDRTGPGLQRKERLRTALEKLFNLDSQDPARWAVPFRPGDATTADGIGTSFLQAERFHRRREPVAGDPPKLDPPKLDFHQVVSMTREHNHLQRLLGLVLDFESTDPALLAVVQGNERDTEVRLVTDLKPVLGGEAEVHVRPMMRCRVGKGVKGHVFTAIPDTDSDQRDRMLRVGDTDRFAVVQVDPDNAALAVRQFADTVTRARHEQGGQVVKRSGVTPDTQALPALHTAGFSVGRLSRASQLAQKADRNQKNNDAAFKPDGGKITDNITLNADDVVRGYRWDVRDETTGRWFSLMWRDGSYVFVRTAGEEVGVLEETAAQTALTTSGAAGDEDLYVQESLVHWAGWSLAVGRPGKGLAADNGLADNEGPEDQDFQLRTRFKARALPRLRFGRRYRLRARVVDIAGNSVTAEQADAMTDSALSTAVETFRRFEPVPAPEVLLRSVPGEAESLEVMVLRGNTGGDTAVGTVDRHVLPPRTTVRVAEQHGMLDRTVDGRPMDAVAYADLAARDAAVLEQHASARTLPAPRDDHWYYDTDTLPVPYLPEPLARRVLVRGLPGSTTSTTIVAADPATWPSAKGFRIRLQQGAPGWSWNGTERVLTVRLMPGDSYQLQLSAQFNSADLDLMALWPLVEKGAADWNTAHPSDQVNLTALRESIVGGRHWMFTPARTLTLTHAVRTPLAVPGIGSVTVRRPAEGQLGSTCAVLGSSMTVSRKSTGSVEFAGRWKMPVDDGVSAVELEREFRGAPVTVTVDRTLGPAPDTEAVEFQARHEFGDTKHRRVRYEVRAVTRFSEFFQEHREVAFSGAEHTLGVPIDPAHLVVVDKHTQQRFHPGPLGSTADKASGDYVITNAANGTFRRTDGGTLTSPRTLEVSFVRPETRSAAAVIEQNIPSTARPAAPKIRQVVPIFQWESPAPGQSVRRGGGLRVYLERPWFSSGAGEKLAVLMWPDVVNDAPEHMRGVVTAWGADGAMHSTAMPDDVTTSSFPQAAVYGSGSHMTVPEFPATELKFAAYDVAYDSARGLWFCDIRITKAGDDRLQNYFPFVRLALARYQPSSVPGCALSSVATADFTQLAPDRAVVVTGTGDTRTVQVTGPGPLLTGSGRHNEVRVTVERQLDGVTDPVLRWQPTAGSVASTISNPTSTNGIQTWTGTVLLPTGAGALRLVVEEFEVHRDGNGGTAATRLVHTDTVPLA</sequence>
<reference evidence="2" key="1">
    <citation type="submission" date="2016-10" db="EMBL/GenBank/DDBJ databases">
        <authorList>
            <person name="Varghese N."/>
            <person name="Submissions S."/>
        </authorList>
    </citation>
    <scope>NUCLEOTIDE SEQUENCE [LARGE SCALE GENOMIC DNA]</scope>
    <source>
        <strain evidence="2">CGMCC 4.6609</strain>
    </source>
</reference>
<dbReference type="EMBL" id="FNIX01000003">
    <property type="protein sequence ID" value="SDO57878.1"/>
    <property type="molecule type" value="Genomic_DNA"/>
</dbReference>
<name>A0A1H0KPK3_9PSEU</name>
<evidence type="ECO:0000313" key="2">
    <source>
        <dbReference type="Proteomes" id="UP000199691"/>
    </source>
</evidence>
<gene>
    <name evidence="1" type="ORF">SAMN05421507_10321</name>
</gene>
<evidence type="ECO:0000313" key="1">
    <source>
        <dbReference type="EMBL" id="SDO57878.1"/>
    </source>
</evidence>
<keyword evidence="2" id="KW-1185">Reference proteome</keyword>
<dbReference type="Proteomes" id="UP000199691">
    <property type="component" value="Unassembled WGS sequence"/>
</dbReference>
<dbReference type="OrthoDB" id="9148571at2"/>
<dbReference type="STRING" id="641025.SAMN05421507_10321"/>
<accession>A0A1H0KPK3</accession>
<dbReference type="RefSeq" id="WP_090096800.1">
    <property type="nucleotide sequence ID" value="NZ_FNIX01000003.1"/>
</dbReference>
<protein>
    <submittedName>
        <fullName evidence="1">Uncharacterized protein</fullName>
    </submittedName>
</protein>